<dbReference type="GO" id="GO:0070573">
    <property type="term" value="F:metallodipeptidase activity"/>
    <property type="evidence" value="ECO:0007669"/>
    <property type="project" value="InterPro"/>
</dbReference>
<proteinExistence type="predicted"/>
<evidence type="ECO:0000313" key="3">
    <source>
        <dbReference type="Proteomes" id="UP001150924"/>
    </source>
</evidence>
<comment type="caution">
    <text evidence="2">The sequence shown here is derived from an EMBL/GenBank/DDBJ whole genome shotgun (WGS) entry which is preliminary data.</text>
</comment>
<reference evidence="2" key="1">
    <citation type="submission" date="2022-11" db="EMBL/GenBank/DDBJ databases">
        <title>Minimal conservation of predation-associated metabolite biosynthetic gene clusters underscores biosynthetic potential of Myxococcota including descriptions for ten novel species: Archangium lansinium sp. nov., Myxococcus landrumus sp. nov., Nannocystis bai.</title>
        <authorList>
            <person name="Ahearne A."/>
            <person name="Stevens C."/>
            <person name="Phillips K."/>
        </authorList>
    </citation>
    <scope>NUCLEOTIDE SEQUENCE</scope>
    <source>
        <strain evidence="2">Na p29</strain>
    </source>
</reference>
<feature type="compositionally biased region" description="Polar residues" evidence="1">
    <location>
        <begin position="1"/>
        <end position="17"/>
    </location>
</feature>
<evidence type="ECO:0000256" key="1">
    <source>
        <dbReference type="SAM" id="MobiDB-lite"/>
    </source>
</evidence>
<sequence length="121" mass="12358">MPSSDATQAEPSPSSEAMQVGAPPGLDPSLAADPALQRAHAVLARVPLIDGHNDLPWTIREHKDAPGVAAYGLRAATKGTPICRGCAGRVGASSGRCTCPAIGRPATWCACSSSRSIWRGG</sequence>
<dbReference type="EMBL" id="JAPNKE010000002">
    <property type="protein sequence ID" value="MCY1014092.1"/>
    <property type="molecule type" value="Genomic_DNA"/>
</dbReference>
<accession>A0A9X3F125</accession>
<dbReference type="RefSeq" id="WP_267778330.1">
    <property type="nucleotide sequence ID" value="NZ_JAPNKE010000002.1"/>
</dbReference>
<name>A0A9X3F125_9BACT</name>
<feature type="region of interest" description="Disordered" evidence="1">
    <location>
        <begin position="1"/>
        <end position="31"/>
    </location>
</feature>
<keyword evidence="3" id="KW-1185">Reference proteome</keyword>
<dbReference type="Proteomes" id="UP001150924">
    <property type="component" value="Unassembled WGS sequence"/>
</dbReference>
<dbReference type="PROSITE" id="PS51365">
    <property type="entry name" value="RENAL_DIPEPTIDASE_2"/>
    <property type="match status" value="1"/>
</dbReference>
<evidence type="ECO:0008006" key="4">
    <source>
        <dbReference type="Google" id="ProtNLM"/>
    </source>
</evidence>
<protein>
    <recommendedName>
        <fullName evidence="4">Membrane dipeptidase</fullName>
    </recommendedName>
</protein>
<dbReference type="AlphaFoldDB" id="A0A9X3F125"/>
<dbReference type="InterPro" id="IPR008257">
    <property type="entry name" value="Pept_M19"/>
</dbReference>
<organism evidence="2 3">
    <name type="scientific">Nannocystis pusilla</name>
    <dbReference type="NCBI Taxonomy" id="889268"/>
    <lineage>
        <taxon>Bacteria</taxon>
        <taxon>Pseudomonadati</taxon>
        <taxon>Myxococcota</taxon>
        <taxon>Polyangia</taxon>
        <taxon>Nannocystales</taxon>
        <taxon>Nannocystaceae</taxon>
        <taxon>Nannocystis</taxon>
    </lineage>
</organism>
<gene>
    <name evidence="2" type="ORF">OV079_52965</name>
</gene>
<evidence type="ECO:0000313" key="2">
    <source>
        <dbReference type="EMBL" id="MCY1014092.1"/>
    </source>
</evidence>
<dbReference type="GO" id="GO:0006508">
    <property type="term" value="P:proteolysis"/>
    <property type="evidence" value="ECO:0007669"/>
    <property type="project" value="InterPro"/>
</dbReference>